<proteinExistence type="inferred from homology"/>
<comment type="similarity">
    <text evidence="1">Belongs to the JARID1 histone demethylase family.</text>
</comment>
<feature type="compositionally biased region" description="Basic and acidic residues" evidence="2">
    <location>
        <begin position="73"/>
        <end position="83"/>
    </location>
</feature>
<dbReference type="Gene3D" id="2.60.120.10">
    <property type="entry name" value="Jelly Rolls"/>
    <property type="match status" value="1"/>
</dbReference>
<evidence type="ECO:0000259" key="3">
    <source>
        <dbReference type="Pfam" id="PF13621"/>
    </source>
</evidence>
<name>C1MU28_MICPC</name>
<dbReference type="Proteomes" id="UP000001876">
    <property type="component" value="Unassembled WGS sequence"/>
</dbReference>
<dbReference type="OrthoDB" id="263283at2759"/>
<dbReference type="InterPro" id="IPR014710">
    <property type="entry name" value="RmlC-like_jellyroll"/>
</dbReference>
<evidence type="ECO:0000313" key="5">
    <source>
        <dbReference type="Proteomes" id="UP000001876"/>
    </source>
</evidence>
<organism evidence="5">
    <name type="scientific">Micromonas pusilla (strain CCMP1545)</name>
    <name type="common">Picoplanktonic green alga</name>
    <dbReference type="NCBI Taxonomy" id="564608"/>
    <lineage>
        <taxon>Eukaryota</taxon>
        <taxon>Viridiplantae</taxon>
        <taxon>Chlorophyta</taxon>
        <taxon>Mamiellophyceae</taxon>
        <taxon>Mamiellales</taxon>
        <taxon>Mamiellaceae</taxon>
        <taxon>Micromonas</taxon>
    </lineage>
</organism>
<dbReference type="EMBL" id="GG663740">
    <property type="protein sequence ID" value="EEH56557.1"/>
    <property type="molecule type" value="Genomic_DNA"/>
</dbReference>
<evidence type="ECO:0000256" key="1">
    <source>
        <dbReference type="ARBA" id="ARBA00006801"/>
    </source>
</evidence>
<protein>
    <submittedName>
        <fullName evidence="4">Predicted protein</fullName>
    </submittedName>
</protein>
<dbReference type="Pfam" id="PF13621">
    <property type="entry name" value="Cupin_8"/>
    <property type="match status" value="1"/>
</dbReference>
<evidence type="ECO:0000313" key="4">
    <source>
        <dbReference type="EMBL" id="EEH56557.1"/>
    </source>
</evidence>
<dbReference type="InterPro" id="IPR041667">
    <property type="entry name" value="Cupin_8"/>
</dbReference>
<dbReference type="KEGG" id="mpp:MICPUCDRAFT_40118"/>
<keyword evidence="5" id="KW-1185">Reference proteome</keyword>
<gene>
    <name evidence="4" type="ORF">MICPUCDRAFT_40118</name>
</gene>
<feature type="domain" description="Cupin-like" evidence="3">
    <location>
        <begin position="226"/>
        <end position="313"/>
    </location>
</feature>
<dbReference type="SUPFAM" id="SSF51197">
    <property type="entry name" value="Clavaminate synthase-like"/>
    <property type="match status" value="1"/>
</dbReference>
<accession>C1MU28</accession>
<reference evidence="4" key="1">
    <citation type="journal article" date="2009" name="Science">
        <title>Green evolution and dynamic adaptations revealed by genomes of the marine picoeukaryotes Micromonas.</title>
        <authorList>
            <person name="Worden A.Z."/>
            <person name="Lee J.H."/>
            <person name="Mock T."/>
            <person name="Rouze P."/>
            <person name="Simmons M.P."/>
            <person name="Aerts A.L."/>
            <person name="Allen A.E."/>
            <person name="Cuvelier M.L."/>
            <person name="Derelle E."/>
            <person name="Everett M.V."/>
            <person name="Foulon E."/>
            <person name="Grimwood J."/>
            <person name="Gundlach H."/>
            <person name="Henrissat B."/>
            <person name="Napoli C."/>
            <person name="McDonald S.M."/>
            <person name="Parker M.S."/>
            <person name="Rombauts S."/>
            <person name="Salamov A."/>
            <person name="Von Dassow P."/>
            <person name="Badger J.H."/>
            <person name="Coutinho P.M."/>
            <person name="Demir E."/>
            <person name="Dubchak I."/>
            <person name="Gentemann C."/>
            <person name="Eikrem W."/>
            <person name="Gready J.E."/>
            <person name="John U."/>
            <person name="Lanier W."/>
            <person name="Lindquist E.A."/>
            <person name="Lucas S."/>
            <person name="Mayer K.F."/>
            <person name="Moreau H."/>
            <person name="Not F."/>
            <person name="Otillar R."/>
            <person name="Panaud O."/>
            <person name="Pangilinan J."/>
            <person name="Paulsen I."/>
            <person name="Piegu B."/>
            <person name="Poliakov A."/>
            <person name="Robbens S."/>
            <person name="Schmutz J."/>
            <person name="Toulza E."/>
            <person name="Wyss T."/>
            <person name="Zelensky A."/>
            <person name="Zhou K."/>
            <person name="Armbrust E.V."/>
            <person name="Bhattacharya D."/>
            <person name="Goodenough U.W."/>
            <person name="Van de Peer Y."/>
            <person name="Grigoriev I.V."/>
        </authorList>
    </citation>
    <scope>NUCLEOTIDE SEQUENCE [LARGE SCALE GENOMIC DNA]</scope>
    <source>
        <strain evidence="4">CCMP1545</strain>
    </source>
</reference>
<feature type="region of interest" description="Disordered" evidence="2">
    <location>
        <begin position="35"/>
        <end position="92"/>
    </location>
</feature>
<feature type="compositionally biased region" description="Acidic residues" evidence="2">
    <location>
        <begin position="232"/>
        <end position="247"/>
    </location>
</feature>
<dbReference type="GeneID" id="9684865"/>
<sequence length="333" mass="35367">MASSRGESDGDDGVDDAFARIADALSFDDARGADAVHATAPGTPSLVLPEHPPRAPATSPVTRRRALLPVSRLESDAARRPRADGGGGVDGVDDEHDDFHALRKRFRDAFRATRPCVARVVARRWTTSSRLSVDGARGVFADADDPPCVVLRAKDEDSSTFLGRGGLCDREDGVLARDAFALVAARAAATRGRGRGAPSAPRRCYFRAPLTERIRADVDFSAAAAVFGGGDVDADDDDADDDDDDEAENARNAPTNPPPPPFRESTSSVWVSNHGCVTPTHFDLCHGLLTQLEGAKRALLVAPEHARSLYAGADVPVGAFYTLTCPHTTAMAW</sequence>
<feature type="region of interest" description="Disordered" evidence="2">
    <location>
        <begin position="231"/>
        <end position="267"/>
    </location>
</feature>
<evidence type="ECO:0000256" key="2">
    <source>
        <dbReference type="SAM" id="MobiDB-lite"/>
    </source>
</evidence>
<dbReference type="RefSeq" id="XP_003059425.1">
    <property type="nucleotide sequence ID" value="XM_003059379.1"/>
</dbReference>
<dbReference type="AlphaFoldDB" id="C1MU28"/>